<dbReference type="Pfam" id="PF05954">
    <property type="entry name" value="Phage_GPD"/>
    <property type="match status" value="1"/>
</dbReference>
<keyword evidence="3" id="KW-0964">Secreted</keyword>
<dbReference type="GO" id="GO:0005576">
    <property type="term" value="C:extracellular region"/>
    <property type="evidence" value="ECO:0007669"/>
    <property type="project" value="UniProtKB-SubCell"/>
</dbReference>
<gene>
    <name evidence="6" type="ORF">OV079_49935</name>
</gene>
<feature type="domain" description="Gp5/Type VI secretion system Vgr C-terminal trimerisation" evidence="5">
    <location>
        <begin position="470"/>
        <end position="561"/>
    </location>
</feature>
<dbReference type="Gene3D" id="4.10.220.110">
    <property type="match status" value="1"/>
</dbReference>
<dbReference type="AlphaFoldDB" id="A0A9X3F1E9"/>
<protein>
    <submittedName>
        <fullName evidence="6">Type VI secretion system tip protein VgrG</fullName>
    </submittedName>
</protein>
<evidence type="ECO:0000256" key="1">
    <source>
        <dbReference type="ARBA" id="ARBA00004613"/>
    </source>
</evidence>
<name>A0A9X3F1E9_9BACT</name>
<dbReference type="NCBIfam" id="TIGR01646">
    <property type="entry name" value="vgr_GE"/>
    <property type="match status" value="1"/>
</dbReference>
<organism evidence="6 7">
    <name type="scientific">Nannocystis pusilla</name>
    <dbReference type="NCBI Taxonomy" id="889268"/>
    <lineage>
        <taxon>Bacteria</taxon>
        <taxon>Pseudomonadati</taxon>
        <taxon>Myxococcota</taxon>
        <taxon>Polyangia</taxon>
        <taxon>Nannocystales</taxon>
        <taxon>Nannocystaceae</taxon>
        <taxon>Nannocystis</taxon>
    </lineage>
</organism>
<dbReference type="SUPFAM" id="SSF69279">
    <property type="entry name" value="Phage tail proteins"/>
    <property type="match status" value="2"/>
</dbReference>
<dbReference type="InterPro" id="IPR017847">
    <property type="entry name" value="T6SS_RhsGE_Vgr_subset"/>
</dbReference>
<dbReference type="SUPFAM" id="SSF69349">
    <property type="entry name" value="Phage fibre proteins"/>
    <property type="match status" value="1"/>
</dbReference>
<dbReference type="InterPro" id="IPR054030">
    <property type="entry name" value="Gp5_Vgr_C"/>
</dbReference>
<dbReference type="PANTHER" id="PTHR32305:SF15">
    <property type="entry name" value="PROTEIN RHSA-RELATED"/>
    <property type="match status" value="1"/>
</dbReference>
<dbReference type="InterPro" id="IPR037026">
    <property type="entry name" value="Vgr_OB-fold_dom_sf"/>
</dbReference>
<dbReference type="InterPro" id="IPR050708">
    <property type="entry name" value="T6SS_VgrG/RHS"/>
</dbReference>
<dbReference type="InterPro" id="IPR006531">
    <property type="entry name" value="Gp5/Vgr_OB"/>
</dbReference>
<dbReference type="EMBL" id="JAPNKE010000002">
    <property type="protein sequence ID" value="MCY1013520.1"/>
    <property type="molecule type" value="Genomic_DNA"/>
</dbReference>
<dbReference type="RefSeq" id="WP_267777535.1">
    <property type="nucleotide sequence ID" value="NZ_JAPNKE010000002.1"/>
</dbReference>
<sequence length="638" mass="70163">MTVDNASLTVFELKVAGTPMGVVRFAGREAISSLFEFHVEVADLDLDPETLLGQPALLEIRGLDAPRLVHGMVVEAEYVGQTRSHQLYELTIAPQVHKLALREGCRVFQDKTTEQIVTDVLVAAGIPRDFFAFDLSAEYGPRNYCVQYRESDLAFVSRLLEEDGIFFYFKHEEERHVLLMADRPEAHAPIEGTPTLDWNPPMGAIQDREHILEFRFGGRMRPGKFSLRDFNLHQPDLGLEAQETGRANADLEVYDFPGEYQEPGRGGPHQGNFLAKTRLEELQSNRRFGSGTSDCPRLSAGRTMTLAGHPKHELNGEYRIVQVEHTGNQPQTLGQDEAGVSEYRNRFTVTELRLPFRPARRTPRPVMRGVQTATVVGPEGEEVHTDAEGRVRVHFHWDREGLHNETSTTWVRVSQAWAGNGWGAMFLPRIGHEVLVDFIEGDPDRPIVIGRIYHGGNDTPYPLPAEKTKSTIKSDSSPGGGGFNELRFEDRKGSEEIFLHAQKDWNTEILNNLTENVGVDCTETIGSNLTTSVGSNRTTTIGNNDSCLVGAVHSVTIAQASSPSPTVPATGTTMQDTFYKVTSGAARIVLNGPDVFIIAGGSVAVSATANITLAAGGNISVLASEQLILNGKLVKINC</sequence>
<reference evidence="6" key="1">
    <citation type="submission" date="2022-11" db="EMBL/GenBank/DDBJ databases">
        <title>Minimal conservation of predation-associated metabolite biosynthetic gene clusters underscores biosynthetic potential of Myxococcota including descriptions for ten novel species: Archangium lansinium sp. nov., Myxococcus landrumus sp. nov., Nannocystis bai.</title>
        <authorList>
            <person name="Ahearne A."/>
            <person name="Stevens C."/>
            <person name="Phillips K."/>
        </authorList>
    </citation>
    <scope>NUCLEOTIDE SEQUENCE</scope>
    <source>
        <strain evidence="6">Na p29</strain>
    </source>
</reference>
<dbReference type="NCBIfam" id="TIGR03361">
    <property type="entry name" value="VI_Rhs_Vgr"/>
    <property type="match status" value="1"/>
</dbReference>
<dbReference type="Gene3D" id="2.40.50.230">
    <property type="entry name" value="Gp5 N-terminal domain"/>
    <property type="match status" value="1"/>
</dbReference>
<dbReference type="Pfam" id="PF04717">
    <property type="entry name" value="Phage_base_V"/>
    <property type="match status" value="1"/>
</dbReference>
<keyword evidence="7" id="KW-1185">Reference proteome</keyword>
<dbReference type="InterPro" id="IPR006533">
    <property type="entry name" value="T6SS_Vgr_RhsGE"/>
</dbReference>
<evidence type="ECO:0000256" key="3">
    <source>
        <dbReference type="ARBA" id="ARBA00022525"/>
    </source>
</evidence>
<evidence type="ECO:0000313" key="7">
    <source>
        <dbReference type="Proteomes" id="UP001150924"/>
    </source>
</evidence>
<feature type="domain" description="Gp5/Type VI secretion system Vgr protein OB-fold" evidence="4">
    <location>
        <begin position="384"/>
        <end position="453"/>
    </location>
</feature>
<proteinExistence type="inferred from homology"/>
<evidence type="ECO:0000313" key="6">
    <source>
        <dbReference type="EMBL" id="MCY1013520.1"/>
    </source>
</evidence>
<comment type="caution">
    <text evidence="6">The sequence shown here is derived from an EMBL/GenBank/DDBJ whole genome shotgun (WGS) entry which is preliminary data.</text>
</comment>
<evidence type="ECO:0000259" key="4">
    <source>
        <dbReference type="Pfam" id="PF04717"/>
    </source>
</evidence>
<dbReference type="Proteomes" id="UP001150924">
    <property type="component" value="Unassembled WGS sequence"/>
</dbReference>
<comment type="similarity">
    <text evidence="2">Belongs to the VgrG protein family.</text>
</comment>
<dbReference type="Gene3D" id="3.55.50.10">
    <property type="entry name" value="Baseplate protein-like domains"/>
    <property type="match status" value="1"/>
</dbReference>
<evidence type="ECO:0000256" key="2">
    <source>
        <dbReference type="ARBA" id="ARBA00005558"/>
    </source>
</evidence>
<dbReference type="SUPFAM" id="SSF69255">
    <property type="entry name" value="gp5 N-terminal domain-like"/>
    <property type="match status" value="1"/>
</dbReference>
<accession>A0A9X3F1E9</accession>
<dbReference type="PANTHER" id="PTHR32305">
    <property type="match status" value="1"/>
</dbReference>
<dbReference type="Pfam" id="PF22178">
    <property type="entry name" value="Gp5_trimer_C"/>
    <property type="match status" value="1"/>
</dbReference>
<comment type="subcellular location">
    <subcellularLocation>
        <location evidence="1">Secreted</location>
    </subcellularLocation>
</comment>
<evidence type="ECO:0000259" key="5">
    <source>
        <dbReference type="Pfam" id="PF22178"/>
    </source>
</evidence>
<dbReference type="Gene3D" id="2.30.110.50">
    <property type="match status" value="1"/>
</dbReference>